<dbReference type="InterPro" id="IPR017687">
    <property type="entry name" value="BamB"/>
</dbReference>
<dbReference type="InterPro" id="IPR011047">
    <property type="entry name" value="Quinoprotein_ADH-like_sf"/>
</dbReference>
<dbReference type="EMBL" id="JACHHY010000020">
    <property type="protein sequence ID" value="MBB5019786.1"/>
    <property type="molecule type" value="Genomic_DNA"/>
</dbReference>
<comment type="caution">
    <text evidence="7">The sequence shown here is derived from an EMBL/GenBank/DDBJ whole genome shotgun (WGS) entry which is preliminary data.</text>
</comment>
<evidence type="ECO:0000256" key="3">
    <source>
        <dbReference type="ARBA" id="ARBA00023237"/>
    </source>
</evidence>
<keyword evidence="1 4" id="KW-0732">Signal</keyword>
<sequence>MIIKRLVSASLVAGLLAACASTDNAPEPAKLTQITDYAQAKVVWHQDIGNAEDFVFRPAIDSDKVFVAERAGRVTVFDLKTGKQLASWKTSGPLSAGVAAAQGVVAVASEKGQLYLYDDTGALRWQTPAGTEVVATPVIAGDAVVVHASNGDVAAFSIEDGKRRWIFQRAIPALTLRNTAPVAASGSILYAGLPAGKLVALRRDDGNVLWDAVVAQPKGATELERISDVTSVPVIDSDVVCAVAFQGKVTCFDASNGNPGWSRDVSSSVGLAADGTKVYVTDDTGSVLAYEKRSGRNLWKQAKLFARDVSAPAVIGRFVIVGDLEGYVHFLSAEDGSFLTRIKTDGSAIRTAPVVVGDQVIVQTERGGIFALFAN</sequence>
<dbReference type="PROSITE" id="PS51257">
    <property type="entry name" value="PROKAR_LIPOPROTEIN"/>
    <property type="match status" value="1"/>
</dbReference>
<feature type="signal peptide" evidence="5">
    <location>
        <begin position="1"/>
        <end position="25"/>
    </location>
</feature>
<dbReference type="GO" id="GO:0051205">
    <property type="term" value="P:protein insertion into membrane"/>
    <property type="evidence" value="ECO:0007669"/>
    <property type="project" value="UniProtKB-UniRule"/>
</dbReference>
<dbReference type="GO" id="GO:0043165">
    <property type="term" value="P:Gram-negative-bacterium-type cell outer membrane assembly"/>
    <property type="evidence" value="ECO:0007669"/>
    <property type="project" value="UniProtKB-UniRule"/>
</dbReference>
<accession>A0A840MTU0</accession>
<evidence type="ECO:0000313" key="7">
    <source>
        <dbReference type="EMBL" id="MBB5019786.1"/>
    </source>
</evidence>
<dbReference type="PANTHER" id="PTHR34512:SF30">
    <property type="entry name" value="OUTER MEMBRANE PROTEIN ASSEMBLY FACTOR BAMB"/>
    <property type="match status" value="1"/>
</dbReference>
<dbReference type="NCBIfam" id="TIGR03300">
    <property type="entry name" value="assembly_YfgL"/>
    <property type="match status" value="1"/>
</dbReference>
<comment type="similarity">
    <text evidence="4">Belongs to the BamB family.</text>
</comment>
<dbReference type="SMART" id="SM00564">
    <property type="entry name" value="PQQ"/>
    <property type="match status" value="7"/>
</dbReference>
<dbReference type="PANTHER" id="PTHR34512">
    <property type="entry name" value="CELL SURFACE PROTEIN"/>
    <property type="match status" value="1"/>
</dbReference>
<dbReference type="InterPro" id="IPR018391">
    <property type="entry name" value="PQQ_b-propeller_rpt"/>
</dbReference>
<comment type="subunit">
    <text evidence="4">Part of the Bam complex.</text>
</comment>
<reference evidence="7 8" key="1">
    <citation type="submission" date="2020-08" db="EMBL/GenBank/DDBJ databases">
        <title>Genomic Encyclopedia of Type Strains, Phase IV (KMG-IV): sequencing the most valuable type-strain genomes for metagenomic binning, comparative biology and taxonomic classification.</title>
        <authorList>
            <person name="Goeker M."/>
        </authorList>
    </citation>
    <scope>NUCLEOTIDE SEQUENCE [LARGE SCALE GENOMIC DNA]</scope>
    <source>
        <strain evidence="7 8">DSM 27165</strain>
    </source>
</reference>
<dbReference type="RefSeq" id="WP_184041184.1">
    <property type="nucleotide sequence ID" value="NZ_JACHHY010000020.1"/>
</dbReference>
<dbReference type="Gene3D" id="2.130.10.10">
    <property type="entry name" value="YVTN repeat-like/Quinoprotein amine dehydrogenase"/>
    <property type="match status" value="1"/>
</dbReference>
<feature type="domain" description="Pyrrolo-quinoline quinone repeat" evidence="6">
    <location>
        <begin position="71"/>
        <end position="301"/>
    </location>
</feature>
<evidence type="ECO:0000256" key="1">
    <source>
        <dbReference type="ARBA" id="ARBA00022729"/>
    </source>
</evidence>
<keyword evidence="4" id="KW-0449">Lipoprotein</keyword>
<dbReference type="Proteomes" id="UP000575898">
    <property type="component" value="Unassembled WGS sequence"/>
</dbReference>
<dbReference type="Pfam" id="PF13360">
    <property type="entry name" value="PQQ_2"/>
    <property type="match status" value="1"/>
</dbReference>
<feature type="chain" id="PRO_5033175152" description="Outer membrane protein assembly factor BamB" evidence="5">
    <location>
        <begin position="26"/>
        <end position="375"/>
    </location>
</feature>
<organism evidence="7 8">
    <name type="scientific">Chitinivorax tropicus</name>
    <dbReference type="NCBI Taxonomy" id="714531"/>
    <lineage>
        <taxon>Bacteria</taxon>
        <taxon>Pseudomonadati</taxon>
        <taxon>Pseudomonadota</taxon>
        <taxon>Betaproteobacteria</taxon>
        <taxon>Chitinivorax</taxon>
    </lineage>
</organism>
<evidence type="ECO:0000256" key="5">
    <source>
        <dbReference type="SAM" id="SignalP"/>
    </source>
</evidence>
<proteinExistence type="inferred from homology"/>
<keyword evidence="2 4" id="KW-0472">Membrane</keyword>
<protein>
    <recommendedName>
        <fullName evidence="4">Outer membrane protein assembly factor BamB</fullName>
    </recommendedName>
</protein>
<comment type="function">
    <text evidence="4">Part of the outer membrane protein assembly complex, which is involved in assembly and insertion of beta-barrel proteins into the outer membrane.</text>
</comment>
<keyword evidence="8" id="KW-1185">Reference proteome</keyword>
<evidence type="ECO:0000256" key="4">
    <source>
        <dbReference type="HAMAP-Rule" id="MF_00923"/>
    </source>
</evidence>
<dbReference type="AlphaFoldDB" id="A0A840MTU0"/>
<evidence type="ECO:0000259" key="6">
    <source>
        <dbReference type="Pfam" id="PF13360"/>
    </source>
</evidence>
<dbReference type="GO" id="GO:0009279">
    <property type="term" value="C:cell outer membrane"/>
    <property type="evidence" value="ECO:0007669"/>
    <property type="project" value="UniProtKB-SubCell"/>
</dbReference>
<keyword evidence="3 4" id="KW-0998">Cell outer membrane</keyword>
<keyword evidence="4" id="KW-0564">Palmitate</keyword>
<dbReference type="InterPro" id="IPR002372">
    <property type="entry name" value="PQQ_rpt_dom"/>
</dbReference>
<evidence type="ECO:0000313" key="8">
    <source>
        <dbReference type="Proteomes" id="UP000575898"/>
    </source>
</evidence>
<dbReference type="HAMAP" id="MF_00923">
    <property type="entry name" value="OM_assembly_BamB"/>
    <property type="match status" value="1"/>
</dbReference>
<name>A0A840MTU0_9PROT</name>
<dbReference type="InterPro" id="IPR015943">
    <property type="entry name" value="WD40/YVTN_repeat-like_dom_sf"/>
</dbReference>
<comment type="subcellular location">
    <subcellularLocation>
        <location evidence="4">Cell outer membrane</location>
        <topology evidence="4">Lipid-anchor</topology>
    </subcellularLocation>
</comment>
<gene>
    <name evidence="4" type="primary">bamB</name>
    <name evidence="7" type="ORF">HNQ59_003094</name>
</gene>
<dbReference type="SUPFAM" id="SSF50998">
    <property type="entry name" value="Quinoprotein alcohol dehydrogenase-like"/>
    <property type="match status" value="1"/>
</dbReference>
<evidence type="ECO:0000256" key="2">
    <source>
        <dbReference type="ARBA" id="ARBA00023136"/>
    </source>
</evidence>